<keyword evidence="6 8" id="KW-0472">Membrane</keyword>
<gene>
    <name evidence="12" type="ORF">PCLFYP37_00629</name>
</gene>
<evidence type="ECO:0000256" key="4">
    <source>
        <dbReference type="ARBA" id="ARBA00022692"/>
    </source>
</evidence>
<dbReference type="EMBL" id="CACRUT010000031">
    <property type="protein sequence ID" value="VYU68122.1"/>
    <property type="molecule type" value="Genomic_DNA"/>
</dbReference>
<dbReference type="InterPro" id="IPR039426">
    <property type="entry name" value="TonB-dep_rcpt-like"/>
</dbReference>
<keyword evidence="5 9" id="KW-0798">TonB box</keyword>
<dbReference type="InterPro" id="IPR023997">
    <property type="entry name" value="TonB-dep_OMP_SusC/RagA_CS"/>
</dbReference>
<evidence type="ECO:0000256" key="2">
    <source>
        <dbReference type="ARBA" id="ARBA00022448"/>
    </source>
</evidence>
<dbReference type="GO" id="GO:0009279">
    <property type="term" value="C:cell outer membrane"/>
    <property type="evidence" value="ECO:0007669"/>
    <property type="project" value="UniProtKB-SubCell"/>
</dbReference>
<keyword evidence="12" id="KW-0675">Receptor</keyword>
<dbReference type="InterPro" id="IPR012910">
    <property type="entry name" value="Plug_dom"/>
</dbReference>
<comment type="subcellular location">
    <subcellularLocation>
        <location evidence="1 8">Cell outer membrane</location>
        <topology evidence="1 8">Multi-pass membrane protein</topology>
    </subcellularLocation>
</comment>
<dbReference type="Pfam" id="PF00593">
    <property type="entry name" value="TonB_dep_Rec_b-barrel"/>
    <property type="match status" value="1"/>
</dbReference>
<accession>A0A6N3GVB1</accession>
<dbReference type="NCBIfam" id="TIGR04057">
    <property type="entry name" value="SusC_RagA_signa"/>
    <property type="match status" value="1"/>
</dbReference>
<reference evidence="12" key="1">
    <citation type="submission" date="2019-11" db="EMBL/GenBank/DDBJ databases">
        <authorList>
            <person name="Feng L."/>
        </authorList>
    </citation>
    <scope>NUCLEOTIDE SEQUENCE</scope>
    <source>
        <strain evidence="12">PclaraLFYP37</strain>
    </source>
</reference>
<keyword evidence="2 8" id="KW-0813">Transport</keyword>
<evidence type="ECO:0000256" key="3">
    <source>
        <dbReference type="ARBA" id="ARBA00022452"/>
    </source>
</evidence>
<dbReference type="InterPro" id="IPR036942">
    <property type="entry name" value="Beta-barrel_TonB_sf"/>
</dbReference>
<evidence type="ECO:0000256" key="6">
    <source>
        <dbReference type="ARBA" id="ARBA00023136"/>
    </source>
</evidence>
<organism evidence="12">
    <name type="scientific">Paraprevotella clara</name>
    <dbReference type="NCBI Taxonomy" id="454154"/>
    <lineage>
        <taxon>Bacteria</taxon>
        <taxon>Pseudomonadati</taxon>
        <taxon>Bacteroidota</taxon>
        <taxon>Bacteroidia</taxon>
        <taxon>Bacteroidales</taxon>
        <taxon>Prevotellaceae</taxon>
        <taxon>Paraprevotella</taxon>
    </lineage>
</organism>
<keyword evidence="3 8" id="KW-1134">Transmembrane beta strand</keyword>
<evidence type="ECO:0000256" key="1">
    <source>
        <dbReference type="ARBA" id="ARBA00004571"/>
    </source>
</evidence>
<dbReference type="Gene3D" id="2.170.130.10">
    <property type="entry name" value="TonB-dependent receptor, plug domain"/>
    <property type="match status" value="1"/>
</dbReference>
<evidence type="ECO:0000256" key="9">
    <source>
        <dbReference type="RuleBase" id="RU003357"/>
    </source>
</evidence>
<sequence length="924" mass="102807">MKKGTFLWLGRMGLPLSLALCHIYPLAAQNKVILPDSIPWMLSDSLMRGDILQIGYATGDRRTVAGSVDQISEKRMNKGMISNPLNSINGQVAGVSMLPGREAMLNSVRVRGTTSLTGGNDPLVIIDGVFADLSTLSMIFPADIESFTILKDASETAQYGARGASGVIKVSTKQGHSGSFSLSYDGNFSVESIYKNMKMLSGDAFRNVAHERGISILDLGYDTNFPEEITRMGWVQNHHVAFGGGTESSYYRASLALLNRKDVVKSSDYRNYMAKIDITQRAFNDRLRFDLGVMGAVRKSNNLVDTQKTFYSAAAFNPTFPAHKNAMGGWDQVTTASWITNPLAWMEVSDEESNAHFNAHLKMELVLTPHLVFSAFGSYLYNVIDNGQYLPTTVWAHGQAYRGEQKVEDVLGNVMLNFNRAFGKHKLDALLLGEAQQRVMSGFHTTVTNFTTDKFGFHNLQAGAVRLWEGTGSYYENPRLASFLGRVNYVYDDRYVATVNMRTDASSKVGRNHRWGFFPSLSAAWILSEENFMKSFYWLNNLKLRFGYGYSGNQDAIDSYNSLQLVKPNGVVSSGGDPTVTMGLIRNANPDLRWEVKRTMNVGLDAAFWDGRAIFTFDYYHSVTDDMLYQYDVSVPPFAYNKLLANLGSMRNSGVELGFGFTPLRKKDMELNVNVNVTFQRNKLLSLSGMYNGEYMSAPQYTPIADLTGAGFHGGYNHIVYQIVGQPLGVFYLPHCTGLIQREDGTYAYEIADLDGGGVDLEDGGDRYVAGQATPKTLLGSNISFRYKNVDVSLQINGAFGHKIYNGTALAYMNMGSFPDYNVMAAAPQRNIYDQTATDYWLENGNYVNFDYLTIGWNIPLKKWGKYVQHLRLSASVNNLATITAYSGLTPMINSYIVDATLGVDDKRNYPVYRSYTLGLTIQF</sequence>
<protein>
    <submittedName>
        <fullName evidence="12">TonB dependent receptor</fullName>
    </submittedName>
</protein>
<dbReference type="InterPro" id="IPR000531">
    <property type="entry name" value="Beta-barrel_TonB"/>
</dbReference>
<dbReference type="InterPro" id="IPR023996">
    <property type="entry name" value="TonB-dep_OMP_SusC/RagA"/>
</dbReference>
<dbReference type="Pfam" id="PF07715">
    <property type="entry name" value="Plug"/>
    <property type="match status" value="1"/>
</dbReference>
<evidence type="ECO:0000256" key="8">
    <source>
        <dbReference type="PROSITE-ProRule" id="PRU01360"/>
    </source>
</evidence>
<feature type="domain" description="TonB-dependent receptor plug" evidence="11">
    <location>
        <begin position="61"/>
        <end position="167"/>
    </location>
</feature>
<comment type="similarity">
    <text evidence="8 9">Belongs to the TonB-dependent receptor family.</text>
</comment>
<dbReference type="NCBIfam" id="TIGR04056">
    <property type="entry name" value="OMP_RagA_SusC"/>
    <property type="match status" value="1"/>
</dbReference>
<evidence type="ECO:0000313" key="12">
    <source>
        <dbReference type="EMBL" id="VYU68122.1"/>
    </source>
</evidence>
<keyword evidence="7 8" id="KW-0998">Cell outer membrane</keyword>
<evidence type="ECO:0000256" key="5">
    <source>
        <dbReference type="ARBA" id="ARBA00023077"/>
    </source>
</evidence>
<keyword evidence="4 8" id="KW-0812">Transmembrane</keyword>
<evidence type="ECO:0000259" key="11">
    <source>
        <dbReference type="Pfam" id="PF07715"/>
    </source>
</evidence>
<name>A0A6N3GVB1_9BACT</name>
<dbReference type="Gene3D" id="2.40.170.20">
    <property type="entry name" value="TonB-dependent receptor, beta-barrel domain"/>
    <property type="match status" value="1"/>
</dbReference>
<dbReference type="FunFam" id="2.40.170.20:FF:000008">
    <property type="entry name" value="TonB-linked outer membrane protein, SusC/RagA family"/>
    <property type="match status" value="1"/>
</dbReference>
<dbReference type="SUPFAM" id="SSF56935">
    <property type="entry name" value="Porins"/>
    <property type="match status" value="1"/>
</dbReference>
<evidence type="ECO:0000256" key="7">
    <source>
        <dbReference type="ARBA" id="ARBA00023237"/>
    </source>
</evidence>
<evidence type="ECO:0000259" key="10">
    <source>
        <dbReference type="Pfam" id="PF00593"/>
    </source>
</evidence>
<dbReference type="AlphaFoldDB" id="A0A6N3GVB1"/>
<proteinExistence type="inferred from homology"/>
<feature type="domain" description="TonB-dependent receptor-like beta-barrel" evidence="10">
    <location>
        <begin position="337"/>
        <end position="880"/>
    </location>
</feature>
<dbReference type="InterPro" id="IPR037066">
    <property type="entry name" value="Plug_dom_sf"/>
</dbReference>
<dbReference type="PROSITE" id="PS52016">
    <property type="entry name" value="TONB_DEPENDENT_REC_3"/>
    <property type="match status" value="1"/>
</dbReference>